<evidence type="ECO:0000313" key="4">
    <source>
        <dbReference type="Proteomes" id="UP000326678"/>
    </source>
</evidence>
<dbReference type="Gene3D" id="2.150.10.10">
    <property type="entry name" value="Serralysin-like metalloprotease, C-terminal"/>
    <property type="match status" value="1"/>
</dbReference>
<evidence type="ECO:0000313" key="3">
    <source>
        <dbReference type="EMBL" id="QFS43858.1"/>
    </source>
</evidence>
<keyword evidence="2" id="KW-0964">Secreted</keyword>
<dbReference type="PROSITE" id="PS00330">
    <property type="entry name" value="HEMOLYSIN_CALCIUM"/>
    <property type="match status" value="3"/>
</dbReference>
<dbReference type="PRINTS" id="PR00313">
    <property type="entry name" value="CABNDNGRPT"/>
</dbReference>
<dbReference type="PANTHER" id="PTHR38340">
    <property type="entry name" value="S-LAYER PROTEIN"/>
    <property type="match status" value="1"/>
</dbReference>
<dbReference type="GO" id="GO:0005576">
    <property type="term" value="C:extracellular region"/>
    <property type="evidence" value="ECO:0007669"/>
    <property type="project" value="UniProtKB-SubCell"/>
</dbReference>
<dbReference type="InterPro" id="IPR011049">
    <property type="entry name" value="Serralysin-like_metalloprot_C"/>
</dbReference>
<dbReference type="InterPro" id="IPR018511">
    <property type="entry name" value="Hemolysin-typ_Ca-bd_CS"/>
</dbReference>
<dbReference type="SUPFAM" id="SSF51120">
    <property type="entry name" value="beta-Roll"/>
    <property type="match status" value="1"/>
</dbReference>
<sequence>MKINGTAGNDYLTGTQENDAIYGYNGDDTLIGGSGKDRLVGGGGNDSLTGGQGKDTFVLYYSDGGIDIIRDFSVEEDVIQVTPAPNGPKGVKLQDGIFTYDKSTGALSYYAQQLAWLPRDLDWSTEPIIPTRFDL</sequence>
<dbReference type="EMBL" id="CP045226">
    <property type="protein sequence ID" value="QFS43858.1"/>
    <property type="molecule type" value="Genomic_DNA"/>
</dbReference>
<evidence type="ECO:0000256" key="1">
    <source>
        <dbReference type="ARBA" id="ARBA00004613"/>
    </source>
</evidence>
<dbReference type="InterPro" id="IPR050557">
    <property type="entry name" value="RTX_toxin/Mannuronan_C5-epim"/>
</dbReference>
<keyword evidence="4" id="KW-1185">Reference proteome</keyword>
<accession>A0A5P8VTR9</accession>
<comment type="subcellular location">
    <subcellularLocation>
        <location evidence="1">Secreted</location>
    </subcellularLocation>
</comment>
<dbReference type="RefSeq" id="WP_152588408.1">
    <property type="nucleotide sequence ID" value="NZ_CP045226.1"/>
</dbReference>
<dbReference type="InterPro" id="IPR001343">
    <property type="entry name" value="Hemolysn_Ca-bd"/>
</dbReference>
<protein>
    <recommendedName>
        <fullName evidence="5">Calcium-binding protein</fullName>
    </recommendedName>
</protein>
<dbReference type="GO" id="GO:0005509">
    <property type="term" value="F:calcium ion binding"/>
    <property type="evidence" value="ECO:0007669"/>
    <property type="project" value="InterPro"/>
</dbReference>
<evidence type="ECO:0000256" key="2">
    <source>
        <dbReference type="ARBA" id="ARBA00022525"/>
    </source>
</evidence>
<reference evidence="3 4" key="1">
    <citation type="submission" date="2019-10" db="EMBL/GenBank/DDBJ databases">
        <title>Genomic and transcriptomic insights into the perfect genentic adaptation of a filamentous nitrogen-fixing cyanobacterium to rice fields.</title>
        <authorList>
            <person name="Chen Z."/>
        </authorList>
    </citation>
    <scope>NUCLEOTIDE SEQUENCE [LARGE SCALE GENOMIC DNA]</scope>
    <source>
        <strain evidence="3">CCNUC1</strain>
    </source>
</reference>
<evidence type="ECO:0008006" key="5">
    <source>
        <dbReference type="Google" id="ProtNLM"/>
    </source>
</evidence>
<dbReference type="KEGG" id="nsh:GXM_01331"/>
<organism evidence="3 4">
    <name type="scientific">Nostoc sphaeroides CCNUC1</name>
    <dbReference type="NCBI Taxonomy" id="2653204"/>
    <lineage>
        <taxon>Bacteria</taxon>
        <taxon>Bacillati</taxon>
        <taxon>Cyanobacteriota</taxon>
        <taxon>Cyanophyceae</taxon>
        <taxon>Nostocales</taxon>
        <taxon>Nostocaceae</taxon>
        <taxon>Nostoc</taxon>
    </lineage>
</organism>
<dbReference type="PANTHER" id="PTHR38340:SF1">
    <property type="entry name" value="S-LAYER PROTEIN"/>
    <property type="match status" value="1"/>
</dbReference>
<dbReference type="Proteomes" id="UP000326678">
    <property type="component" value="Chromosome Gxm1"/>
</dbReference>
<dbReference type="Pfam" id="PF00353">
    <property type="entry name" value="HemolysinCabind"/>
    <property type="match status" value="1"/>
</dbReference>
<proteinExistence type="predicted"/>
<gene>
    <name evidence="3" type="ORF">GXM_01331</name>
</gene>
<name>A0A5P8VTR9_9NOSO</name>
<dbReference type="AlphaFoldDB" id="A0A5P8VTR9"/>